<evidence type="ECO:0000259" key="1">
    <source>
        <dbReference type="Pfam" id="PF07484"/>
    </source>
</evidence>
<evidence type="ECO:0000313" key="3">
    <source>
        <dbReference type="Proteomes" id="UP000618591"/>
    </source>
</evidence>
<feature type="domain" description="Phage tail collar" evidence="1">
    <location>
        <begin position="2"/>
        <end position="58"/>
    </location>
</feature>
<reference evidence="3" key="1">
    <citation type="journal article" date="2019" name="Int. J. Syst. Evol. Microbiol.">
        <title>The Global Catalogue of Microorganisms (GCM) 10K type strain sequencing project: providing services to taxonomists for standard genome sequencing and annotation.</title>
        <authorList>
            <consortium name="The Broad Institute Genomics Platform"/>
            <consortium name="The Broad Institute Genome Sequencing Center for Infectious Disease"/>
            <person name="Wu L."/>
            <person name="Ma J."/>
        </authorList>
    </citation>
    <scope>NUCLEOTIDE SEQUENCE [LARGE SCALE GENOMIC DNA]</scope>
    <source>
        <strain evidence="3">CGMCC 1.10106</strain>
    </source>
</reference>
<dbReference type="Proteomes" id="UP000618591">
    <property type="component" value="Unassembled WGS sequence"/>
</dbReference>
<dbReference type="InterPro" id="IPR037053">
    <property type="entry name" value="Phage_tail_collar_dom_sf"/>
</dbReference>
<evidence type="ECO:0000313" key="2">
    <source>
        <dbReference type="EMBL" id="GGA55879.1"/>
    </source>
</evidence>
<dbReference type="EMBL" id="BMDW01000019">
    <property type="protein sequence ID" value="GGA55879.1"/>
    <property type="molecule type" value="Genomic_DNA"/>
</dbReference>
<dbReference type="Pfam" id="PF07484">
    <property type="entry name" value="Collar"/>
    <property type="match status" value="1"/>
</dbReference>
<proteinExistence type="predicted"/>
<organism evidence="2 3">
    <name type="scientific">Sphingomonas psychrolutea</name>
    <dbReference type="NCBI Taxonomy" id="1259676"/>
    <lineage>
        <taxon>Bacteria</taxon>
        <taxon>Pseudomonadati</taxon>
        <taxon>Pseudomonadota</taxon>
        <taxon>Alphaproteobacteria</taxon>
        <taxon>Sphingomonadales</taxon>
        <taxon>Sphingomonadaceae</taxon>
        <taxon>Sphingomonas</taxon>
    </lineage>
</organism>
<name>A0ABQ1H372_9SPHN</name>
<gene>
    <name evidence="2" type="ORF">GCM10011395_27870</name>
</gene>
<keyword evidence="3" id="KW-1185">Reference proteome</keyword>
<dbReference type="Gene3D" id="3.90.1340.10">
    <property type="entry name" value="Phage tail collar domain"/>
    <property type="match status" value="1"/>
</dbReference>
<dbReference type="SUPFAM" id="SSF88874">
    <property type="entry name" value="Receptor-binding domain of short tail fibre protein gp12"/>
    <property type="match status" value="1"/>
</dbReference>
<comment type="caution">
    <text evidence="2">The sequence shown here is derived from an EMBL/GenBank/DDBJ whole genome shotgun (WGS) entry which is preliminary data.</text>
</comment>
<sequence length="166" mass="17464">MGEIRLFPWEWPPRGWLLCAGQLLSIQQNSALFALLGTTYGGNGTTTFALPDLRGRVPIDRSSQEPQGARDGTETVTLTIATMPAHTHALTGTSTVATVKTPTGHALANDTSPAADFYAAATGNPLTTLSPNSIGVGGGNQPHDNMQPFLVLNYCIANSGLFPSRN</sequence>
<protein>
    <submittedName>
        <fullName evidence="2">Tail Collar domain-containing protein</fullName>
    </submittedName>
</protein>
<accession>A0ABQ1H372</accession>
<dbReference type="InterPro" id="IPR011083">
    <property type="entry name" value="Phage_tail_collar_dom"/>
</dbReference>